<evidence type="ECO:0000313" key="2">
    <source>
        <dbReference type="Proteomes" id="UP000076925"/>
    </source>
</evidence>
<dbReference type="Proteomes" id="UP000076925">
    <property type="component" value="Unassembled WGS sequence"/>
</dbReference>
<keyword evidence="2" id="KW-1185">Reference proteome</keyword>
<name>A0A139XAY8_9CYAN</name>
<sequence length="180" mass="20753">MPKTSEFDAINQQLDALSLQELQAVRVKVDVLITEKLSQAEQDNWESIQKSALLAIEDIEILRALADEGQKSLEILKDFAFKRLLASRQPHLSEVLKTFREYTVVAKQRTDLREEYRLLFASNIEQIVDEEKSKSSLEEDDSLERIIELVDEWMSDDSGYDETVLPEIKAGLNQNRLVEK</sequence>
<protein>
    <submittedName>
        <fullName evidence="1">Uncharacterized protein</fullName>
    </submittedName>
</protein>
<comment type="caution">
    <text evidence="1">The sequence shown here is derived from an EMBL/GenBank/DDBJ whole genome shotgun (WGS) entry which is preliminary data.</text>
</comment>
<organism evidence="1 2">
    <name type="scientific">Scytonema hofmannii PCC 7110</name>
    <dbReference type="NCBI Taxonomy" id="128403"/>
    <lineage>
        <taxon>Bacteria</taxon>
        <taxon>Bacillati</taxon>
        <taxon>Cyanobacteriota</taxon>
        <taxon>Cyanophyceae</taxon>
        <taxon>Nostocales</taxon>
        <taxon>Scytonemataceae</taxon>
        <taxon>Scytonema</taxon>
    </lineage>
</organism>
<dbReference type="AlphaFoldDB" id="A0A139XAY8"/>
<reference evidence="1 2" key="1">
    <citation type="journal article" date="2013" name="Genome Biol. Evol.">
        <title>Genomes of Stigonematalean cyanobacteria (subsection V) and the evolution of oxygenic photosynthesis from prokaryotes to plastids.</title>
        <authorList>
            <person name="Dagan T."/>
            <person name="Roettger M."/>
            <person name="Stucken K."/>
            <person name="Landan G."/>
            <person name="Koch R."/>
            <person name="Major P."/>
            <person name="Gould S.B."/>
            <person name="Goremykin V.V."/>
            <person name="Rippka R."/>
            <person name="Tandeau de Marsac N."/>
            <person name="Gugger M."/>
            <person name="Lockhart P.J."/>
            <person name="Allen J.F."/>
            <person name="Brune I."/>
            <person name="Maus I."/>
            <person name="Puhler A."/>
            <person name="Martin W.F."/>
        </authorList>
    </citation>
    <scope>NUCLEOTIDE SEQUENCE [LARGE SCALE GENOMIC DNA]</scope>
    <source>
        <strain evidence="1 2">PCC 7110</strain>
    </source>
</reference>
<dbReference type="EMBL" id="ANNX02000020">
    <property type="protein sequence ID" value="KYC41849.1"/>
    <property type="molecule type" value="Genomic_DNA"/>
</dbReference>
<proteinExistence type="predicted"/>
<accession>A0A139XAY8</accession>
<gene>
    <name evidence="1" type="ORF">WA1_17670</name>
</gene>
<dbReference type="OrthoDB" id="513778at2"/>
<dbReference type="STRING" id="128403.WA1_17670"/>
<evidence type="ECO:0000313" key="1">
    <source>
        <dbReference type="EMBL" id="KYC41849.1"/>
    </source>
</evidence>